<keyword evidence="3" id="KW-1185">Reference proteome</keyword>
<feature type="region of interest" description="Disordered" evidence="1">
    <location>
        <begin position="327"/>
        <end position="348"/>
    </location>
</feature>
<reference evidence="3" key="2">
    <citation type="submission" date="2013-12" db="EMBL/GenBank/DDBJ databases">
        <title>Evolution of pathogenesis and genome organization in the Tremellales.</title>
        <authorList>
            <person name="Cuomo C."/>
            <person name="Litvintseva A."/>
            <person name="Heitman J."/>
            <person name="Chen Y."/>
            <person name="Sun S."/>
            <person name="Springer D."/>
            <person name="Dromer F."/>
            <person name="Young S."/>
            <person name="Zeng Q."/>
            <person name="Chapman S."/>
            <person name="Gujja S."/>
            <person name="Saif S."/>
            <person name="Birren B."/>
        </authorList>
    </citation>
    <scope>NUCLEOTIDE SEQUENCE [LARGE SCALE GENOMIC DNA]</scope>
    <source>
        <strain evidence="3">BCC8398</strain>
    </source>
</reference>
<proteinExistence type="predicted"/>
<accession>A0A1B9GU16</accession>
<feature type="compositionally biased region" description="Low complexity" evidence="1">
    <location>
        <begin position="152"/>
        <end position="163"/>
    </location>
</feature>
<feature type="region of interest" description="Disordered" evidence="1">
    <location>
        <begin position="234"/>
        <end position="253"/>
    </location>
</feature>
<name>A0A1B9GU16_9TREE</name>
<gene>
    <name evidence="2" type="ORF">I316_03578</name>
</gene>
<feature type="region of interest" description="Disordered" evidence="1">
    <location>
        <begin position="1"/>
        <end position="26"/>
    </location>
</feature>
<evidence type="ECO:0000256" key="1">
    <source>
        <dbReference type="SAM" id="MobiDB-lite"/>
    </source>
</evidence>
<evidence type="ECO:0000313" key="3">
    <source>
        <dbReference type="Proteomes" id="UP000092666"/>
    </source>
</evidence>
<organism evidence="2 3">
    <name type="scientific">Kwoniella heveanensis BCC8398</name>
    <dbReference type="NCBI Taxonomy" id="1296120"/>
    <lineage>
        <taxon>Eukaryota</taxon>
        <taxon>Fungi</taxon>
        <taxon>Dikarya</taxon>
        <taxon>Basidiomycota</taxon>
        <taxon>Agaricomycotina</taxon>
        <taxon>Tremellomycetes</taxon>
        <taxon>Tremellales</taxon>
        <taxon>Cryptococcaceae</taxon>
        <taxon>Kwoniella</taxon>
    </lineage>
</organism>
<evidence type="ECO:0000313" key="2">
    <source>
        <dbReference type="EMBL" id="OCF34537.1"/>
    </source>
</evidence>
<sequence length="390" mass="41820">MSTSLRRTGSVNIQTNNKRGSATGSLSVNKRGSAYLGVGGPVGVEAGAVSPESLMDEAAALRKIIDGLNRTNAALRGKISDLEIHIEHGTGPEVERLSKELFTLEDLFAQTQRDNEEKHAESERQKAYVKELESLLSTSLGPNWKESHNLYPPAATTTTVTPSTPLPAPKPAPSSALRHSVSFSNKKSMSKVHRRASSVIDLNLICLQAVKEDDAGLDDTPTGALRKLNGSLNGKARLGAPLGDGPGCGKGQERISERPLEAFATPDISSKGKAFTAPIADNLHQSIALGPHAPEPALSAIDVDQLKSVLHLLSSADLVEALSQIRSHTKGGSAPARETATSKSATRDTQVKMIKHMLAEQEKRLIEREGKLLDIVKMAKEKEQRYEFAL</sequence>
<feature type="region of interest" description="Disordered" evidence="1">
    <location>
        <begin position="143"/>
        <end position="188"/>
    </location>
</feature>
<dbReference type="Proteomes" id="UP000092666">
    <property type="component" value="Unassembled WGS sequence"/>
</dbReference>
<dbReference type="AlphaFoldDB" id="A0A1B9GU16"/>
<dbReference type="OrthoDB" id="2564489at2759"/>
<dbReference type="EMBL" id="KV700124">
    <property type="protein sequence ID" value="OCF34537.1"/>
    <property type="molecule type" value="Genomic_DNA"/>
</dbReference>
<protein>
    <submittedName>
        <fullName evidence="2">Uncharacterized protein</fullName>
    </submittedName>
</protein>
<reference evidence="2 3" key="1">
    <citation type="submission" date="2013-07" db="EMBL/GenBank/DDBJ databases">
        <title>The Genome Sequence of Cryptococcus heveanensis BCC8398.</title>
        <authorList>
            <consortium name="The Broad Institute Genome Sequencing Platform"/>
            <person name="Cuomo C."/>
            <person name="Litvintseva A."/>
            <person name="Chen Y."/>
            <person name="Heitman J."/>
            <person name="Sun S."/>
            <person name="Springer D."/>
            <person name="Dromer F."/>
            <person name="Young S.K."/>
            <person name="Zeng Q."/>
            <person name="Gargeya S."/>
            <person name="Fitzgerald M."/>
            <person name="Abouelleil A."/>
            <person name="Alvarado L."/>
            <person name="Berlin A.M."/>
            <person name="Chapman S.B."/>
            <person name="Dewar J."/>
            <person name="Goldberg J."/>
            <person name="Griggs A."/>
            <person name="Gujja S."/>
            <person name="Hansen M."/>
            <person name="Howarth C."/>
            <person name="Imamovic A."/>
            <person name="Larimer J."/>
            <person name="McCowan C."/>
            <person name="Murphy C."/>
            <person name="Pearson M."/>
            <person name="Priest M."/>
            <person name="Roberts A."/>
            <person name="Saif S."/>
            <person name="Shea T."/>
            <person name="Sykes S."/>
            <person name="Wortman J."/>
            <person name="Nusbaum C."/>
            <person name="Birren B."/>
        </authorList>
    </citation>
    <scope>NUCLEOTIDE SEQUENCE [LARGE SCALE GENOMIC DNA]</scope>
    <source>
        <strain evidence="2 3">BCC8398</strain>
    </source>
</reference>